<evidence type="ECO:0000256" key="6">
    <source>
        <dbReference type="ARBA" id="ARBA00023268"/>
    </source>
</evidence>
<dbReference type="Pfam" id="PF08335">
    <property type="entry name" value="GlnD_UR_UTase"/>
    <property type="match status" value="1"/>
</dbReference>
<evidence type="ECO:0000256" key="7">
    <source>
        <dbReference type="ARBA" id="ARBA00047968"/>
    </source>
</evidence>
<dbReference type="Proteomes" id="UP000219327">
    <property type="component" value="Unassembled WGS sequence"/>
</dbReference>
<feature type="domain" description="HD" evidence="10">
    <location>
        <begin position="474"/>
        <end position="596"/>
    </location>
</feature>
<name>A0A2A5WXH6_9GAMM</name>
<dbReference type="PANTHER" id="PTHR47320:SF1">
    <property type="entry name" value="BIFUNCTIONAL URIDYLYLTRANSFERASE_URIDYLYL-REMOVING ENZYME"/>
    <property type="match status" value="1"/>
</dbReference>
<dbReference type="AlphaFoldDB" id="A0A2A5WXH6"/>
<dbReference type="PROSITE" id="PS51831">
    <property type="entry name" value="HD"/>
    <property type="match status" value="1"/>
</dbReference>
<dbReference type="FunFam" id="1.10.3090.10:FF:000005">
    <property type="entry name" value="Bifunctional uridylyltransferase/uridylyl-removing enzyme"/>
    <property type="match status" value="1"/>
</dbReference>
<feature type="region of interest" description="Uridylyltransferase" evidence="8">
    <location>
        <begin position="1"/>
        <end position="355"/>
    </location>
</feature>
<dbReference type="CDD" id="cd04899">
    <property type="entry name" value="ACT_ACR-UUR-like_2"/>
    <property type="match status" value="1"/>
</dbReference>
<dbReference type="CDD" id="cd04900">
    <property type="entry name" value="ACT_UUR-like_1"/>
    <property type="match status" value="1"/>
</dbReference>
<dbReference type="HAMAP" id="MF_00277">
    <property type="entry name" value="PII_uridylyl_transf"/>
    <property type="match status" value="1"/>
</dbReference>
<keyword evidence="5 8" id="KW-0460">Magnesium</keyword>
<dbReference type="SUPFAM" id="SSF55021">
    <property type="entry name" value="ACT-like"/>
    <property type="match status" value="1"/>
</dbReference>
<dbReference type="InterPro" id="IPR013546">
    <property type="entry name" value="PII_UdlTrfase/GS_AdlTrfase"/>
</dbReference>
<dbReference type="GO" id="GO:0008893">
    <property type="term" value="F:guanosine-3',5'-bis(diphosphate) 3'-diphosphatase activity"/>
    <property type="evidence" value="ECO:0007669"/>
    <property type="project" value="UniProtKB-EC"/>
</dbReference>
<sequence length="906" mass="104637">MRLRGASVTKHALSIDHAIHRLTEDLTGSRVSIPVFKDHIAQYRAGLKSRFFEGENADDLVREHARFLDALLTLAWERFDWNENLRSWRKTRISLVAVGGYGRGELHPSSDIDLLILLERNNYHLHASNIQSFLTLLWDIGLEVGHSVRSIKDCGRQARADVTVISAILEARTITGSDGLRDQMNKRISVRRMWSAKVFFEAKRDEQLERHQKSHHTEYSLEPNVKTSPGGLRDIQTVMWIAKRRFGAVTFDDLVEQSFLTPSERDVLAEGQSLLWKIRFGLHAITDREEDRLLFEYQKELSDRLGFVESDQLAVEQFMQQYYRSAMQIRTVTELLLQHFDEAILRANERVRIKPIDQYFQIANDYIEVTSPDVFDRHPPALLKIFVAMGNDGTIKGIRASTVRRIQASVDLIDDDFRSDPEVTELFLTLLRSREHLFSQLRRMERYGILGAYIPEFQHIIGQMQFDLFHIYTVDAHTLQVVRNMRRFRYKNQEQEFPIAAHIHARLPKIELLYIAGLYHDIAKGMGGDHSQLGEDMAVAFCERHGLSTWDTNLVAWLVRNHLVMSGTAQRKDISDPEVIREFALFVADQVRLDYLYALTVADINATNPTLWNGWRASLMRGLYLETKKQLRQGLENYVDRSEYIHENQEHAISRLAEHGLSLREIVEAWGHVDEDYFLRESISDIIWHTVGIDEHEDNNVPLVLIRNGTVTRRDEGATHIFIHSPKRTTLFRDSVNALVRLNLDIVDARIAESESGFMFYTFVILNDQGQPVSERAQFGSIRTTLLRYITASEPLSTEPRRTPRMLKPFGFKTEIILSHDEVRAHTILQITTPDRPGLLALISDVFMSYRLQLLNARITTLGERVEDLFYLVDENGNMLEDERISGPLVDELQDRLDQFVEEAAA</sequence>
<dbReference type="NCBIfam" id="TIGR01693">
    <property type="entry name" value="UTase_glnD"/>
    <property type="match status" value="1"/>
</dbReference>
<dbReference type="PROSITE" id="PS51671">
    <property type="entry name" value="ACT"/>
    <property type="match status" value="2"/>
</dbReference>
<feature type="domain" description="ACT" evidence="9">
    <location>
        <begin position="720"/>
        <end position="805"/>
    </location>
</feature>
<comment type="activity regulation">
    <text evidence="8">Uridylyltransferase (UTase) activity is inhibited by glutamine, while glutamine activates uridylyl-removing (UR) activity.</text>
</comment>
<evidence type="ECO:0000256" key="3">
    <source>
        <dbReference type="ARBA" id="ARBA00022737"/>
    </source>
</evidence>
<proteinExistence type="inferred from homology"/>
<keyword evidence="6 8" id="KW-0511">Multifunctional enzyme</keyword>
<organism evidence="11 12">
    <name type="scientific">OM182 bacterium MED-G24</name>
    <dbReference type="NCBI Taxonomy" id="1986255"/>
    <lineage>
        <taxon>Bacteria</taxon>
        <taxon>Pseudomonadati</taxon>
        <taxon>Pseudomonadota</taxon>
        <taxon>Gammaproteobacteria</taxon>
        <taxon>OMG group</taxon>
        <taxon>OM182 clade</taxon>
    </lineage>
</organism>
<comment type="function">
    <text evidence="8">Modifies, by uridylylation and deuridylylation, the PII regulatory proteins (GlnB and homologs), in response to the nitrogen status of the cell that GlnD senses through the glutamine level. Under low glutamine levels, catalyzes the conversion of the PII proteins and UTP to PII-UMP and PPi, while under higher glutamine levels, GlnD hydrolyzes PII-UMP to PII and UMP (deuridylylation). Thus, controls uridylylation state and activity of the PII proteins, and plays an important role in the regulation of nitrogen metabolism.</text>
</comment>
<dbReference type="Pfam" id="PF01909">
    <property type="entry name" value="NTP_transf_2"/>
    <property type="match status" value="1"/>
</dbReference>
<keyword evidence="3" id="KW-0677">Repeat</keyword>
<keyword evidence="1 8" id="KW-0808">Transferase</keyword>
<comment type="caution">
    <text evidence="8">Lacks conserved residue(s) required for the propagation of feature annotation.</text>
</comment>
<dbReference type="SUPFAM" id="SSF81593">
    <property type="entry name" value="Nucleotidyltransferase substrate binding subunit/domain"/>
    <property type="match status" value="1"/>
</dbReference>
<dbReference type="Gene3D" id="1.10.3090.10">
    <property type="entry name" value="cca-adding enzyme, domain 2"/>
    <property type="match status" value="1"/>
</dbReference>
<dbReference type="Gene3D" id="3.30.460.10">
    <property type="entry name" value="Beta Polymerase, domain 2"/>
    <property type="match status" value="1"/>
</dbReference>
<dbReference type="EMBL" id="NTKD01000005">
    <property type="protein sequence ID" value="PDH41280.1"/>
    <property type="molecule type" value="Genomic_DNA"/>
</dbReference>
<evidence type="ECO:0000259" key="10">
    <source>
        <dbReference type="PROSITE" id="PS51831"/>
    </source>
</evidence>
<dbReference type="SUPFAM" id="SSF109604">
    <property type="entry name" value="HD-domain/PDEase-like"/>
    <property type="match status" value="1"/>
</dbReference>
<feature type="domain" description="ACT" evidence="9">
    <location>
        <begin position="828"/>
        <end position="906"/>
    </location>
</feature>
<dbReference type="GO" id="GO:0008773">
    <property type="term" value="F:[protein-PII] uridylyltransferase activity"/>
    <property type="evidence" value="ECO:0007669"/>
    <property type="project" value="UniProtKB-UniRule"/>
</dbReference>
<dbReference type="InterPro" id="IPR002934">
    <property type="entry name" value="Polymerase_NTP_transf_dom"/>
</dbReference>
<comment type="catalytic activity">
    <reaction evidence="7">
        <text>guanosine 3',5'-bis(diphosphate) + H2O = GDP + diphosphate + H(+)</text>
        <dbReference type="Rhea" id="RHEA:14253"/>
        <dbReference type="ChEBI" id="CHEBI:15377"/>
        <dbReference type="ChEBI" id="CHEBI:15378"/>
        <dbReference type="ChEBI" id="CHEBI:33019"/>
        <dbReference type="ChEBI" id="CHEBI:58189"/>
        <dbReference type="ChEBI" id="CHEBI:77828"/>
        <dbReference type="EC" id="3.1.7.2"/>
    </reaction>
</comment>
<dbReference type="GO" id="GO:0008081">
    <property type="term" value="F:phosphoric diester hydrolase activity"/>
    <property type="evidence" value="ECO:0007669"/>
    <property type="project" value="UniProtKB-UniRule"/>
</dbReference>
<dbReference type="InterPro" id="IPR006674">
    <property type="entry name" value="HD_domain"/>
</dbReference>
<comment type="similarity">
    <text evidence="8">Belongs to the GlnD family.</text>
</comment>
<dbReference type="InterPro" id="IPR010043">
    <property type="entry name" value="UTase/UR"/>
</dbReference>
<dbReference type="EC" id="3.1.4.-" evidence="8"/>
<accession>A0A2A5WXH6</accession>
<evidence type="ECO:0000313" key="12">
    <source>
        <dbReference type="Proteomes" id="UP000219327"/>
    </source>
</evidence>
<dbReference type="InterPro" id="IPR003607">
    <property type="entry name" value="HD/PDEase_dom"/>
</dbReference>
<protein>
    <recommendedName>
        <fullName evidence="8">Bifunctional uridylyltransferase/uridylyl-removing enzyme</fullName>
        <shortName evidence="8">UTase/UR</shortName>
    </recommendedName>
    <alternativeName>
        <fullName evidence="8">Bifunctional [protein-PII] modification enzyme</fullName>
    </alternativeName>
    <alternativeName>
        <fullName evidence="8">Bifunctional nitrogen sensor protein</fullName>
    </alternativeName>
    <domain>
        <recommendedName>
            <fullName evidence="8">[Protein-PII] uridylyltransferase</fullName>
            <shortName evidence="8">PII uridylyltransferase</shortName>
            <shortName evidence="8">UTase</shortName>
            <ecNumber evidence="8">2.7.7.59</ecNumber>
        </recommendedName>
    </domain>
    <domain>
        <recommendedName>
            <fullName evidence="8">[Protein-PII]-UMP uridylyl-removing enzyme</fullName>
            <shortName evidence="8">UR</shortName>
            <ecNumber evidence="8">3.1.4.-</ecNumber>
        </recommendedName>
    </domain>
</protein>
<dbReference type="InterPro" id="IPR043519">
    <property type="entry name" value="NT_sf"/>
</dbReference>
<evidence type="ECO:0000256" key="4">
    <source>
        <dbReference type="ARBA" id="ARBA00022801"/>
    </source>
</evidence>
<dbReference type="PANTHER" id="PTHR47320">
    <property type="entry name" value="BIFUNCTIONAL URIDYLYLTRANSFERASE/URIDYLYL-REMOVING ENZYME"/>
    <property type="match status" value="1"/>
</dbReference>
<dbReference type="SUPFAM" id="SSF81301">
    <property type="entry name" value="Nucleotidyltransferase"/>
    <property type="match status" value="1"/>
</dbReference>
<evidence type="ECO:0000256" key="2">
    <source>
        <dbReference type="ARBA" id="ARBA00022695"/>
    </source>
</evidence>
<dbReference type="CDD" id="cd05401">
    <property type="entry name" value="NT_GlnE_GlnD_like"/>
    <property type="match status" value="1"/>
</dbReference>
<gene>
    <name evidence="8 11" type="primary">glnD</name>
    <name evidence="11" type="ORF">CNE99_01960</name>
</gene>
<evidence type="ECO:0000256" key="8">
    <source>
        <dbReference type="HAMAP-Rule" id="MF_00277"/>
    </source>
</evidence>
<keyword evidence="2 8" id="KW-0548">Nucleotidyltransferase</keyword>
<evidence type="ECO:0000256" key="5">
    <source>
        <dbReference type="ARBA" id="ARBA00022842"/>
    </source>
</evidence>
<keyword evidence="4 8" id="KW-0378">Hydrolase</keyword>
<dbReference type="InterPro" id="IPR045865">
    <property type="entry name" value="ACT-like_dom_sf"/>
</dbReference>
<evidence type="ECO:0000259" key="9">
    <source>
        <dbReference type="PROSITE" id="PS51671"/>
    </source>
</evidence>
<comment type="catalytic activity">
    <reaction evidence="8">
        <text>[protein-PII]-uridylyl-L-tyrosine + H2O = [protein-PII]-L-tyrosine + UMP + H(+)</text>
        <dbReference type="Rhea" id="RHEA:48600"/>
        <dbReference type="Rhea" id="RHEA-COMP:12147"/>
        <dbReference type="Rhea" id="RHEA-COMP:12148"/>
        <dbReference type="ChEBI" id="CHEBI:15377"/>
        <dbReference type="ChEBI" id="CHEBI:15378"/>
        <dbReference type="ChEBI" id="CHEBI:46858"/>
        <dbReference type="ChEBI" id="CHEBI:57865"/>
        <dbReference type="ChEBI" id="CHEBI:90602"/>
    </reaction>
</comment>
<comment type="cofactor">
    <cofactor evidence="8">
        <name>Mg(2+)</name>
        <dbReference type="ChEBI" id="CHEBI:18420"/>
    </cofactor>
</comment>
<comment type="catalytic activity">
    <reaction evidence="8">
        <text>[protein-PII]-L-tyrosine + UTP = [protein-PII]-uridylyl-L-tyrosine + diphosphate</text>
        <dbReference type="Rhea" id="RHEA:13673"/>
        <dbReference type="Rhea" id="RHEA-COMP:12147"/>
        <dbReference type="Rhea" id="RHEA-COMP:12148"/>
        <dbReference type="ChEBI" id="CHEBI:33019"/>
        <dbReference type="ChEBI" id="CHEBI:46398"/>
        <dbReference type="ChEBI" id="CHEBI:46858"/>
        <dbReference type="ChEBI" id="CHEBI:90602"/>
        <dbReference type="EC" id="2.7.7.59"/>
    </reaction>
</comment>
<dbReference type="SMART" id="SM00471">
    <property type="entry name" value="HDc"/>
    <property type="match status" value="1"/>
</dbReference>
<dbReference type="InterPro" id="IPR002912">
    <property type="entry name" value="ACT_dom"/>
</dbReference>
<dbReference type="Pfam" id="PF01966">
    <property type="entry name" value="HD"/>
    <property type="match status" value="1"/>
</dbReference>
<dbReference type="CDD" id="cd00077">
    <property type="entry name" value="HDc"/>
    <property type="match status" value="1"/>
</dbReference>
<comment type="caution">
    <text evidence="11">The sequence shown here is derived from an EMBL/GenBank/DDBJ whole genome shotgun (WGS) entry which is preliminary data.</text>
</comment>
<dbReference type="PIRSF" id="PIRSF006288">
    <property type="entry name" value="PII_uridyltransf"/>
    <property type="match status" value="1"/>
</dbReference>
<reference evidence="11 12" key="1">
    <citation type="submission" date="2017-08" db="EMBL/GenBank/DDBJ databases">
        <title>Fine stratification of microbial communities through a metagenomic profile of the photic zone.</title>
        <authorList>
            <person name="Haro-Moreno J.M."/>
            <person name="Lopez-Perez M."/>
            <person name="De La Torre J."/>
            <person name="Picazo A."/>
            <person name="Camacho A."/>
            <person name="Rodriguez-Valera F."/>
        </authorList>
    </citation>
    <scope>NUCLEOTIDE SEQUENCE [LARGE SCALE GENOMIC DNA]</scope>
    <source>
        <strain evidence="11">MED-G24</strain>
    </source>
</reference>
<comment type="domain">
    <text evidence="8">Has four distinct domains: an N-terminal nucleotidyltransferase (NT) domain responsible for UTase activity, a central HD domain that encodes UR activity, and two C-terminal ACT domains that seem to have a role in glutamine sensing.</text>
</comment>
<evidence type="ECO:0000313" key="11">
    <source>
        <dbReference type="EMBL" id="PDH41280.1"/>
    </source>
</evidence>
<evidence type="ECO:0000256" key="1">
    <source>
        <dbReference type="ARBA" id="ARBA00022679"/>
    </source>
</evidence>
<dbReference type="EC" id="2.7.7.59" evidence="8"/>
<dbReference type="GO" id="GO:0006808">
    <property type="term" value="P:regulation of nitrogen utilization"/>
    <property type="evidence" value="ECO:0007669"/>
    <property type="project" value="UniProtKB-UniRule"/>
</dbReference>